<accession>A0A914DBD7</accession>
<sequence length="93" mass="10618">MTRQNYEISYYLIESVVSIDRLGWLEGMPARSQDRLSRCSGWFSSIDPNNSVCMIGTIFRLDQHSGSLDSIHSIDQLVRLDSLDRLARLAINL</sequence>
<dbReference type="AlphaFoldDB" id="A0A914DBD7"/>
<keyword evidence="1" id="KW-1185">Reference proteome</keyword>
<dbReference type="WBParaSite" id="ACRNAN_scaffold22541.g32063.t1">
    <property type="protein sequence ID" value="ACRNAN_scaffold22541.g32063.t1"/>
    <property type="gene ID" value="ACRNAN_scaffold22541.g32063"/>
</dbReference>
<proteinExistence type="predicted"/>
<reference evidence="2" key="1">
    <citation type="submission" date="2022-11" db="UniProtKB">
        <authorList>
            <consortium name="WormBaseParasite"/>
        </authorList>
    </citation>
    <scope>IDENTIFICATION</scope>
</reference>
<evidence type="ECO:0000313" key="2">
    <source>
        <dbReference type="WBParaSite" id="ACRNAN_scaffold22541.g32063.t1"/>
    </source>
</evidence>
<dbReference type="Proteomes" id="UP000887540">
    <property type="component" value="Unplaced"/>
</dbReference>
<organism evidence="1 2">
    <name type="scientific">Acrobeloides nanus</name>
    <dbReference type="NCBI Taxonomy" id="290746"/>
    <lineage>
        <taxon>Eukaryota</taxon>
        <taxon>Metazoa</taxon>
        <taxon>Ecdysozoa</taxon>
        <taxon>Nematoda</taxon>
        <taxon>Chromadorea</taxon>
        <taxon>Rhabditida</taxon>
        <taxon>Tylenchina</taxon>
        <taxon>Cephalobomorpha</taxon>
        <taxon>Cephaloboidea</taxon>
        <taxon>Cephalobidae</taxon>
        <taxon>Acrobeloides</taxon>
    </lineage>
</organism>
<name>A0A914DBD7_9BILA</name>
<evidence type="ECO:0000313" key="1">
    <source>
        <dbReference type="Proteomes" id="UP000887540"/>
    </source>
</evidence>
<protein>
    <submittedName>
        <fullName evidence="2">Uncharacterized protein</fullName>
    </submittedName>
</protein>